<keyword evidence="1" id="KW-1133">Transmembrane helix</keyword>
<dbReference type="InterPro" id="IPR012902">
    <property type="entry name" value="N_methyl_site"/>
</dbReference>
<organism evidence="2 3">
    <name type="scientific">Candidatus Sherwoodlollariibacterium unditelluris</name>
    <dbReference type="NCBI Taxonomy" id="1974757"/>
    <lineage>
        <taxon>Bacteria</taxon>
        <taxon>Pseudomonadati</taxon>
        <taxon>Candidatus Omnitrophota</taxon>
        <taxon>Candidatus Sherwoodlollariibacterium</taxon>
    </lineage>
</organism>
<feature type="transmembrane region" description="Helical" evidence="1">
    <location>
        <begin position="12"/>
        <end position="32"/>
    </location>
</feature>
<reference evidence="2 3" key="1">
    <citation type="submission" date="2017-09" db="EMBL/GenBank/DDBJ databases">
        <title>Depth-based differentiation of microbial function through sediment-hosted aquifers and enrichment of novel symbionts in the deep terrestrial subsurface.</title>
        <authorList>
            <person name="Probst A.J."/>
            <person name="Ladd B."/>
            <person name="Jarett J.K."/>
            <person name="Geller-Mcgrath D.E."/>
            <person name="Sieber C.M."/>
            <person name="Emerson J.B."/>
            <person name="Anantharaman K."/>
            <person name="Thomas B.C."/>
            <person name="Malmstrom R."/>
            <person name="Stieglmeier M."/>
            <person name="Klingl A."/>
            <person name="Woyke T."/>
            <person name="Ryan C.M."/>
            <person name="Banfield J.F."/>
        </authorList>
    </citation>
    <scope>NUCLEOTIDE SEQUENCE [LARGE SCALE GENOMIC DNA]</scope>
    <source>
        <strain evidence="2">CG23_combo_of_CG06-09_8_20_14_all_41_10</strain>
    </source>
</reference>
<sequence length="62" mass="6930">MNRKALTLLEILISVIILALVVTGLGNVFVAGKRYIQHSRMRMTGGEIGKYFLDPLQNDVNQ</sequence>
<evidence type="ECO:0000313" key="3">
    <source>
        <dbReference type="Proteomes" id="UP000231292"/>
    </source>
</evidence>
<proteinExistence type="predicted"/>
<name>A0A2G9YHJ3_9BACT</name>
<dbReference type="EMBL" id="PCRK01000174">
    <property type="protein sequence ID" value="PIP18708.1"/>
    <property type="molecule type" value="Genomic_DNA"/>
</dbReference>
<evidence type="ECO:0000313" key="2">
    <source>
        <dbReference type="EMBL" id="PIP18708.1"/>
    </source>
</evidence>
<dbReference type="Proteomes" id="UP000231292">
    <property type="component" value="Unassembled WGS sequence"/>
</dbReference>
<dbReference type="Pfam" id="PF07963">
    <property type="entry name" value="N_methyl"/>
    <property type="match status" value="1"/>
</dbReference>
<keyword evidence="1" id="KW-0472">Membrane</keyword>
<keyword evidence="1" id="KW-0812">Transmembrane</keyword>
<comment type="caution">
    <text evidence="2">The sequence shown here is derived from an EMBL/GenBank/DDBJ whole genome shotgun (WGS) entry which is preliminary data.</text>
</comment>
<evidence type="ECO:0000256" key="1">
    <source>
        <dbReference type="SAM" id="Phobius"/>
    </source>
</evidence>
<dbReference type="AlphaFoldDB" id="A0A2G9YHJ3"/>
<protein>
    <submittedName>
        <fullName evidence="2">Uncharacterized protein</fullName>
    </submittedName>
</protein>
<feature type="non-terminal residue" evidence="2">
    <location>
        <position position="62"/>
    </location>
</feature>
<accession>A0A2G9YHJ3</accession>
<gene>
    <name evidence="2" type="ORF">COX41_06775</name>
</gene>